<dbReference type="Proteomes" id="UP001626550">
    <property type="component" value="Unassembled WGS sequence"/>
</dbReference>
<dbReference type="EMBL" id="JBJKFK010001074">
    <property type="protein sequence ID" value="KAL3314184.1"/>
    <property type="molecule type" value="Genomic_DNA"/>
</dbReference>
<reference evidence="2 3" key="1">
    <citation type="submission" date="2024-11" db="EMBL/GenBank/DDBJ databases">
        <title>Adaptive evolution of stress response genes in parasites aligns with host niche diversity.</title>
        <authorList>
            <person name="Hahn C."/>
            <person name="Resl P."/>
        </authorList>
    </citation>
    <scope>NUCLEOTIDE SEQUENCE [LARGE SCALE GENOMIC DNA]</scope>
    <source>
        <strain evidence="2">EGGRZ-B1_66</strain>
        <tissue evidence="2">Body</tissue>
    </source>
</reference>
<protein>
    <submittedName>
        <fullName evidence="2">Uncharacterized protein</fullName>
    </submittedName>
</protein>
<dbReference type="AlphaFoldDB" id="A0ABD2Q3P0"/>
<proteinExistence type="predicted"/>
<keyword evidence="3" id="KW-1185">Reference proteome</keyword>
<sequence>MKLFAILLLSAVALLAVETRPSRGMPATFHPFEELMLETEEQKLELKALQTQFESASMSVMRADPDNNAESDNKMIVCKRMDEMLSMLHAIPLRYSRMINFLDMAMKQTENVQMNNTLLRARNQLKSQLRDFTTDMLKDGIATFARSGPIRSPSQFLYNLFNTDSGTLEKHEKLSEETWTDYGRKFAHSLPDVDVPYY</sequence>
<feature type="signal peptide" evidence="1">
    <location>
        <begin position="1"/>
        <end position="19"/>
    </location>
</feature>
<feature type="chain" id="PRO_5044770100" evidence="1">
    <location>
        <begin position="20"/>
        <end position="198"/>
    </location>
</feature>
<keyword evidence="1" id="KW-0732">Signal</keyword>
<accession>A0ABD2Q3P0</accession>
<name>A0ABD2Q3P0_9PLAT</name>
<gene>
    <name evidence="2" type="ORF">Ciccas_007206</name>
</gene>
<evidence type="ECO:0000313" key="3">
    <source>
        <dbReference type="Proteomes" id="UP001626550"/>
    </source>
</evidence>
<evidence type="ECO:0000313" key="2">
    <source>
        <dbReference type="EMBL" id="KAL3314184.1"/>
    </source>
</evidence>
<organism evidence="2 3">
    <name type="scientific">Cichlidogyrus casuarinus</name>
    <dbReference type="NCBI Taxonomy" id="1844966"/>
    <lineage>
        <taxon>Eukaryota</taxon>
        <taxon>Metazoa</taxon>
        <taxon>Spiralia</taxon>
        <taxon>Lophotrochozoa</taxon>
        <taxon>Platyhelminthes</taxon>
        <taxon>Monogenea</taxon>
        <taxon>Monopisthocotylea</taxon>
        <taxon>Dactylogyridea</taxon>
        <taxon>Ancyrocephalidae</taxon>
        <taxon>Cichlidogyrus</taxon>
    </lineage>
</organism>
<evidence type="ECO:0000256" key="1">
    <source>
        <dbReference type="SAM" id="SignalP"/>
    </source>
</evidence>
<comment type="caution">
    <text evidence="2">The sequence shown here is derived from an EMBL/GenBank/DDBJ whole genome shotgun (WGS) entry which is preliminary data.</text>
</comment>